<accession>A0ABV2TKQ7</accession>
<dbReference type="PANTHER" id="PTHR30008">
    <property type="entry name" value="EXODEOXYRIBONUCLEASE 7 LARGE SUBUNIT"/>
    <property type="match status" value="1"/>
</dbReference>
<evidence type="ECO:0000256" key="5">
    <source>
        <dbReference type="HAMAP-Rule" id="MF_00378"/>
    </source>
</evidence>
<evidence type="ECO:0000313" key="10">
    <source>
        <dbReference type="EMBL" id="MET7014509.1"/>
    </source>
</evidence>
<dbReference type="SUPFAM" id="SSF57997">
    <property type="entry name" value="Tropomyosin"/>
    <property type="match status" value="1"/>
</dbReference>
<evidence type="ECO:0000256" key="7">
    <source>
        <dbReference type="SAM" id="Coils"/>
    </source>
</evidence>
<evidence type="ECO:0000259" key="8">
    <source>
        <dbReference type="Pfam" id="PF02601"/>
    </source>
</evidence>
<evidence type="ECO:0000313" key="11">
    <source>
        <dbReference type="Proteomes" id="UP001549691"/>
    </source>
</evidence>
<keyword evidence="1 5" id="KW-0963">Cytoplasm</keyword>
<evidence type="ECO:0000256" key="4">
    <source>
        <dbReference type="ARBA" id="ARBA00022839"/>
    </source>
</evidence>
<reference evidence="10 11" key="1">
    <citation type="submission" date="2024-07" db="EMBL/GenBank/DDBJ databases">
        <title>Uliginosibacterium flavum JJ3220;KACC:17644.</title>
        <authorList>
            <person name="Kim M.K."/>
        </authorList>
    </citation>
    <scope>NUCLEOTIDE SEQUENCE [LARGE SCALE GENOMIC DNA]</scope>
    <source>
        <strain evidence="10 11">KACC:17644</strain>
    </source>
</reference>
<dbReference type="Proteomes" id="UP001549691">
    <property type="component" value="Unassembled WGS sequence"/>
</dbReference>
<dbReference type="InterPro" id="IPR020579">
    <property type="entry name" value="Exonuc_VII_lsu_C"/>
</dbReference>
<dbReference type="EC" id="3.1.11.6" evidence="5"/>
<dbReference type="EMBL" id="JBEWZI010000009">
    <property type="protein sequence ID" value="MET7014509.1"/>
    <property type="molecule type" value="Genomic_DNA"/>
</dbReference>
<dbReference type="HAMAP" id="MF_00378">
    <property type="entry name" value="Exonuc_7_L"/>
    <property type="match status" value="1"/>
</dbReference>
<dbReference type="GO" id="GO:0008855">
    <property type="term" value="F:exodeoxyribonuclease VII activity"/>
    <property type="evidence" value="ECO:0007669"/>
    <property type="project" value="UniProtKB-EC"/>
</dbReference>
<evidence type="ECO:0000256" key="2">
    <source>
        <dbReference type="ARBA" id="ARBA00022722"/>
    </source>
</evidence>
<dbReference type="Pfam" id="PF13742">
    <property type="entry name" value="tRNA_anti_2"/>
    <property type="match status" value="1"/>
</dbReference>
<name>A0ABV2TKQ7_9RHOO</name>
<gene>
    <name evidence="5 10" type="primary">xseA</name>
    <name evidence="10" type="ORF">ABXR19_09940</name>
</gene>
<comment type="caution">
    <text evidence="10">The sequence shown here is derived from an EMBL/GenBank/DDBJ whole genome shotgun (WGS) entry which is preliminary data.</text>
</comment>
<comment type="subcellular location">
    <subcellularLocation>
        <location evidence="5 6">Cytoplasm</location>
    </subcellularLocation>
</comment>
<dbReference type="NCBIfam" id="TIGR00237">
    <property type="entry name" value="xseA"/>
    <property type="match status" value="1"/>
</dbReference>
<evidence type="ECO:0000259" key="9">
    <source>
        <dbReference type="Pfam" id="PF13742"/>
    </source>
</evidence>
<keyword evidence="11" id="KW-1185">Reference proteome</keyword>
<keyword evidence="7" id="KW-0175">Coiled coil</keyword>
<dbReference type="InterPro" id="IPR012340">
    <property type="entry name" value="NA-bd_OB-fold"/>
</dbReference>
<dbReference type="RefSeq" id="WP_354600972.1">
    <property type="nucleotide sequence ID" value="NZ_JBEWZI010000009.1"/>
</dbReference>
<proteinExistence type="inferred from homology"/>
<comment type="similarity">
    <text evidence="5 6">Belongs to the XseA family.</text>
</comment>
<keyword evidence="2 5" id="KW-0540">Nuclease</keyword>
<dbReference type="Gene3D" id="2.40.50.140">
    <property type="entry name" value="Nucleic acid-binding proteins"/>
    <property type="match status" value="1"/>
</dbReference>
<dbReference type="CDD" id="cd04489">
    <property type="entry name" value="ExoVII_LU_OBF"/>
    <property type="match status" value="1"/>
</dbReference>
<keyword evidence="4 5" id="KW-0269">Exonuclease</keyword>
<evidence type="ECO:0000256" key="1">
    <source>
        <dbReference type="ARBA" id="ARBA00022490"/>
    </source>
</evidence>
<feature type="coiled-coil region" evidence="7">
    <location>
        <begin position="291"/>
        <end position="339"/>
    </location>
</feature>
<comment type="subunit">
    <text evidence="5">Heterooligomer composed of large and small subunits.</text>
</comment>
<feature type="domain" description="Exonuclease VII large subunit C-terminal" evidence="8">
    <location>
        <begin position="132"/>
        <end position="445"/>
    </location>
</feature>
<evidence type="ECO:0000256" key="3">
    <source>
        <dbReference type="ARBA" id="ARBA00022801"/>
    </source>
</evidence>
<dbReference type="PANTHER" id="PTHR30008:SF0">
    <property type="entry name" value="EXODEOXYRIBONUCLEASE 7 LARGE SUBUNIT"/>
    <property type="match status" value="1"/>
</dbReference>
<keyword evidence="3 5" id="KW-0378">Hydrolase</keyword>
<evidence type="ECO:0000256" key="6">
    <source>
        <dbReference type="RuleBase" id="RU004355"/>
    </source>
</evidence>
<comment type="catalytic activity">
    <reaction evidence="5 6">
        <text>Exonucleolytic cleavage in either 5'- to 3'- or 3'- to 5'-direction to yield nucleoside 5'-phosphates.</text>
        <dbReference type="EC" id="3.1.11.6"/>
    </reaction>
</comment>
<dbReference type="Pfam" id="PF02601">
    <property type="entry name" value="Exonuc_VII_L"/>
    <property type="match status" value="1"/>
</dbReference>
<comment type="function">
    <text evidence="5">Bidirectionally degrades single-stranded DNA into large acid-insoluble oligonucleotides, which are then degraded further into small acid-soluble oligonucleotides.</text>
</comment>
<dbReference type="InterPro" id="IPR003753">
    <property type="entry name" value="Exonuc_VII_L"/>
</dbReference>
<protein>
    <recommendedName>
        <fullName evidence="5">Exodeoxyribonuclease 7 large subunit</fullName>
        <ecNumber evidence="5">3.1.11.6</ecNumber>
    </recommendedName>
    <alternativeName>
        <fullName evidence="5">Exodeoxyribonuclease VII large subunit</fullName>
        <shortName evidence="5">Exonuclease VII large subunit</shortName>
    </alternativeName>
</protein>
<organism evidence="10 11">
    <name type="scientific">Uliginosibacterium flavum</name>
    <dbReference type="NCBI Taxonomy" id="1396831"/>
    <lineage>
        <taxon>Bacteria</taxon>
        <taxon>Pseudomonadati</taxon>
        <taxon>Pseudomonadota</taxon>
        <taxon>Betaproteobacteria</taxon>
        <taxon>Rhodocyclales</taxon>
        <taxon>Zoogloeaceae</taxon>
        <taxon>Uliginosibacterium</taxon>
    </lineage>
</organism>
<sequence>MFTSVPPQERVSAPVSSVSDFVLQIRQLIEARIPLGWIAGEISNLVRAASGHIYFTLKDERAQIRCTMWRTKAQLLPFQLSEGMRVEVRAQATVYEARGDLQLSVDSIRRAGLGNLYEAFLRLKASLEAEGLFAAERKRALPELPHGIGLITSPAAAALHDVLTSLRRRAPGLRITLYPTPVQGDGAGERIAAAIRSASERAQKDGVELLIVCRGGGSIEDLWAFNHEAVARAIAGCAIPVISGVGHETDSTLADFAADLRAPTPTAAAEIASAGWYALRQRLPQLRNDLLRAGQRRLQQAGQRVDELQRRLSHPRARLARSAERLNNLQQRLRQAQQVRAFRLSTRVDALSARLSRYAPRTGPLQARLQACEQSLARSAAWRLTRAQQQLASLAARLEGLNPDAVLARGYAIVRNEAGEILRDATTVAENQRLEIQLAASRLKARVEKP</sequence>
<dbReference type="InterPro" id="IPR025824">
    <property type="entry name" value="OB-fold_nuc-bd_dom"/>
</dbReference>
<feature type="domain" description="OB-fold nucleic acid binding" evidence="9">
    <location>
        <begin position="17"/>
        <end position="109"/>
    </location>
</feature>